<comment type="function">
    <text evidence="2">Pyridoxal 5'-phosphate (PLP)-binding protein, which is involved in PLP homeostasis.</text>
</comment>
<keyword evidence="7" id="KW-1185">Reference proteome</keyword>
<evidence type="ECO:0000313" key="6">
    <source>
        <dbReference type="EMBL" id="SDU28984.1"/>
    </source>
</evidence>
<gene>
    <name evidence="6" type="ORF">SAMN05216210_2905</name>
</gene>
<evidence type="ECO:0000313" key="7">
    <source>
        <dbReference type="Proteomes" id="UP000243924"/>
    </source>
</evidence>
<evidence type="ECO:0000256" key="2">
    <source>
        <dbReference type="HAMAP-Rule" id="MF_02087"/>
    </source>
</evidence>
<dbReference type="HAMAP" id="MF_02087">
    <property type="entry name" value="PLP_homeostasis"/>
    <property type="match status" value="1"/>
</dbReference>
<dbReference type="STRING" id="1434072.SAMN05216210_2905"/>
<evidence type="ECO:0000256" key="3">
    <source>
        <dbReference type="PIRSR" id="PIRSR004848-1"/>
    </source>
</evidence>
<feature type="domain" description="Alanine racemase N-terminal" evidence="5">
    <location>
        <begin position="9"/>
        <end position="223"/>
    </location>
</feature>
<dbReference type="Gene3D" id="3.20.20.10">
    <property type="entry name" value="Alanine racemase"/>
    <property type="match status" value="1"/>
</dbReference>
<name>A0A1H2HAY9_9GAMM</name>
<dbReference type="RefSeq" id="WP_092388172.1">
    <property type="nucleotide sequence ID" value="NZ_LT629787.1"/>
</dbReference>
<dbReference type="FunFam" id="3.20.20.10:FF:000018">
    <property type="entry name" value="Pyridoxal phosphate homeostasis protein"/>
    <property type="match status" value="1"/>
</dbReference>
<dbReference type="Pfam" id="PF01168">
    <property type="entry name" value="Ala_racemase_N"/>
    <property type="match status" value="1"/>
</dbReference>
<dbReference type="AlphaFoldDB" id="A0A1H2HAY9"/>
<dbReference type="CDD" id="cd06824">
    <property type="entry name" value="PLPDE_III_Yggs_like"/>
    <property type="match status" value="1"/>
</dbReference>
<dbReference type="PANTHER" id="PTHR10146:SF14">
    <property type="entry name" value="PYRIDOXAL PHOSPHATE HOMEOSTASIS PROTEIN"/>
    <property type="match status" value="1"/>
</dbReference>
<dbReference type="PIRSF" id="PIRSF004848">
    <property type="entry name" value="YBL036c_PLPDEIII"/>
    <property type="match status" value="1"/>
</dbReference>
<dbReference type="Proteomes" id="UP000243924">
    <property type="component" value="Chromosome I"/>
</dbReference>
<dbReference type="OrthoDB" id="9804072at2"/>
<accession>A0A1H2HAY9</accession>
<keyword evidence="1 2" id="KW-0663">Pyridoxal phosphate</keyword>
<evidence type="ECO:0000256" key="1">
    <source>
        <dbReference type="ARBA" id="ARBA00022898"/>
    </source>
</evidence>
<feature type="modified residue" description="N6-(pyridoxal phosphate)lysine" evidence="2 3">
    <location>
        <position position="36"/>
    </location>
</feature>
<sequence>MSTIADNIANVRERIQRAAENVGRDAEQVTLIAVSKTRPAAAIREAWAAGVRNVGENYLQEALDKQAELPDLPLTWHFIGPIQSNKTKALAEHFDWVHSVDRLKIARRLSEQRPAGLEPLNICLQVNISGEDSKSGVSLAELPELAAAVAELPNLRLRGLMAIPAPADDSESRRQPLKALRTALQGLDMSLDTLSMGMTDDLTEAVQEGATQVRIGTALFGQRHTTTPGSDSTQG</sequence>
<proteinExistence type="inferred from homology"/>
<dbReference type="GO" id="GO:0030170">
    <property type="term" value="F:pyridoxal phosphate binding"/>
    <property type="evidence" value="ECO:0007669"/>
    <property type="project" value="UniProtKB-UniRule"/>
</dbReference>
<dbReference type="InterPro" id="IPR029066">
    <property type="entry name" value="PLP-binding_barrel"/>
</dbReference>
<dbReference type="InterPro" id="IPR011078">
    <property type="entry name" value="PyrdxlP_homeostasis"/>
</dbReference>
<reference evidence="7" key="1">
    <citation type="submission" date="2016-10" db="EMBL/GenBank/DDBJ databases">
        <authorList>
            <person name="Varghese N."/>
            <person name="Submissions S."/>
        </authorList>
    </citation>
    <scope>NUCLEOTIDE SEQUENCE [LARGE SCALE GENOMIC DNA]</scope>
    <source>
        <strain evidence="7">CECT 8338</strain>
    </source>
</reference>
<dbReference type="SUPFAM" id="SSF51419">
    <property type="entry name" value="PLP-binding barrel"/>
    <property type="match status" value="1"/>
</dbReference>
<dbReference type="InterPro" id="IPR001608">
    <property type="entry name" value="Ala_racemase_N"/>
</dbReference>
<dbReference type="PANTHER" id="PTHR10146">
    <property type="entry name" value="PROLINE SYNTHETASE CO-TRANSCRIBED BACTERIAL HOMOLOG PROTEIN"/>
    <property type="match status" value="1"/>
</dbReference>
<dbReference type="NCBIfam" id="TIGR00044">
    <property type="entry name" value="YggS family pyridoxal phosphate-dependent enzyme"/>
    <property type="match status" value="1"/>
</dbReference>
<organism evidence="6 7">
    <name type="scientific">Halopseudomonas salegens</name>
    <dbReference type="NCBI Taxonomy" id="1434072"/>
    <lineage>
        <taxon>Bacteria</taxon>
        <taxon>Pseudomonadati</taxon>
        <taxon>Pseudomonadota</taxon>
        <taxon>Gammaproteobacteria</taxon>
        <taxon>Pseudomonadales</taxon>
        <taxon>Pseudomonadaceae</taxon>
        <taxon>Halopseudomonas</taxon>
    </lineage>
</organism>
<evidence type="ECO:0000259" key="5">
    <source>
        <dbReference type="Pfam" id="PF01168"/>
    </source>
</evidence>
<comment type="similarity">
    <text evidence="2 4">Belongs to the pyridoxal phosphate-binding protein YggS/PROSC family.</text>
</comment>
<evidence type="ECO:0000256" key="4">
    <source>
        <dbReference type="RuleBase" id="RU004514"/>
    </source>
</evidence>
<dbReference type="EMBL" id="LT629787">
    <property type="protein sequence ID" value="SDU28984.1"/>
    <property type="molecule type" value="Genomic_DNA"/>
</dbReference>
<comment type="cofactor">
    <cofactor evidence="3">
        <name>pyridoxal 5'-phosphate</name>
        <dbReference type="ChEBI" id="CHEBI:597326"/>
    </cofactor>
</comment>
<protein>
    <recommendedName>
        <fullName evidence="2">Pyridoxal phosphate homeostasis protein</fullName>
        <shortName evidence="2">PLP homeostasis protein</shortName>
    </recommendedName>
</protein>
<dbReference type="PROSITE" id="PS01211">
    <property type="entry name" value="UPF0001"/>
    <property type="match status" value="1"/>
</dbReference>